<evidence type="ECO:0000313" key="2">
    <source>
        <dbReference type="Proteomes" id="UP001275084"/>
    </source>
</evidence>
<proteinExistence type="predicted"/>
<dbReference type="EMBL" id="JAUIQD010000007">
    <property type="protein sequence ID" value="KAK3343854.1"/>
    <property type="molecule type" value="Genomic_DNA"/>
</dbReference>
<reference evidence="1" key="2">
    <citation type="submission" date="2023-06" db="EMBL/GenBank/DDBJ databases">
        <authorList>
            <consortium name="Lawrence Berkeley National Laboratory"/>
            <person name="Haridas S."/>
            <person name="Hensen N."/>
            <person name="Bonometti L."/>
            <person name="Westerberg I."/>
            <person name="Brannstrom I.O."/>
            <person name="Guillou S."/>
            <person name="Cros-Aarteil S."/>
            <person name="Calhoun S."/>
            <person name="Kuo A."/>
            <person name="Mondo S."/>
            <person name="Pangilinan J."/>
            <person name="Riley R."/>
            <person name="Labutti K."/>
            <person name="Andreopoulos B."/>
            <person name="Lipzen A."/>
            <person name="Chen C."/>
            <person name="Yanf M."/>
            <person name="Daum C."/>
            <person name="Ng V."/>
            <person name="Clum A."/>
            <person name="Steindorff A."/>
            <person name="Ohm R."/>
            <person name="Martin F."/>
            <person name="Silar P."/>
            <person name="Natvig D."/>
            <person name="Lalanne C."/>
            <person name="Gautier V."/>
            <person name="Ament-Velasquez S.L."/>
            <person name="Kruys A."/>
            <person name="Hutchinson M.I."/>
            <person name="Powell A.J."/>
            <person name="Barry K."/>
            <person name="Miller A.N."/>
            <person name="Grigoriev I.V."/>
            <person name="Debuchy R."/>
            <person name="Gladieux P."/>
            <person name="Thoren M.H."/>
            <person name="Johannesson H."/>
        </authorList>
    </citation>
    <scope>NUCLEOTIDE SEQUENCE</scope>
    <source>
        <strain evidence="1">CBS 955.72</strain>
    </source>
</reference>
<name>A0AAJ0H8T9_9PEZI</name>
<evidence type="ECO:0000313" key="1">
    <source>
        <dbReference type="EMBL" id="KAK3343854.1"/>
    </source>
</evidence>
<dbReference type="AlphaFoldDB" id="A0AAJ0H8T9"/>
<accession>A0AAJ0H8T9</accession>
<dbReference type="Proteomes" id="UP001275084">
    <property type="component" value="Unassembled WGS sequence"/>
</dbReference>
<reference evidence="1" key="1">
    <citation type="journal article" date="2023" name="Mol. Phylogenet. Evol.">
        <title>Genome-scale phylogeny and comparative genomics of the fungal order Sordariales.</title>
        <authorList>
            <person name="Hensen N."/>
            <person name="Bonometti L."/>
            <person name="Westerberg I."/>
            <person name="Brannstrom I.O."/>
            <person name="Guillou S."/>
            <person name="Cros-Aarteil S."/>
            <person name="Calhoun S."/>
            <person name="Haridas S."/>
            <person name="Kuo A."/>
            <person name="Mondo S."/>
            <person name="Pangilinan J."/>
            <person name="Riley R."/>
            <person name="LaButti K."/>
            <person name="Andreopoulos B."/>
            <person name="Lipzen A."/>
            <person name="Chen C."/>
            <person name="Yan M."/>
            <person name="Daum C."/>
            <person name="Ng V."/>
            <person name="Clum A."/>
            <person name="Steindorff A."/>
            <person name="Ohm R.A."/>
            <person name="Martin F."/>
            <person name="Silar P."/>
            <person name="Natvig D.O."/>
            <person name="Lalanne C."/>
            <person name="Gautier V."/>
            <person name="Ament-Velasquez S.L."/>
            <person name="Kruys A."/>
            <person name="Hutchinson M.I."/>
            <person name="Powell A.J."/>
            <person name="Barry K."/>
            <person name="Miller A.N."/>
            <person name="Grigoriev I.V."/>
            <person name="Debuchy R."/>
            <person name="Gladieux P."/>
            <person name="Hiltunen Thoren M."/>
            <person name="Johannesson H."/>
        </authorList>
    </citation>
    <scope>NUCLEOTIDE SEQUENCE</scope>
    <source>
        <strain evidence="1">CBS 955.72</strain>
    </source>
</reference>
<protein>
    <submittedName>
        <fullName evidence="1">Uncharacterized protein</fullName>
    </submittedName>
</protein>
<sequence>MPTGTEAYTAQLQGFNSKVRELGLHVPSSAASPFFMHFQKSIDENINALHTYIKNVEAEAAGMASQIPFTQETATVAATSQNPFLQQAATSVADQGPFFQGTATGMADHAPFFQRIFTTAASQLPFAQETATGAANQISFTQEEIATAEGQMLDLEFPFMSGDLNPSAGPAEGYVPTDGDFDHLFDELTRDGLGGLDGGVFANDSFSFDDHPNQGSF</sequence>
<organism evidence="1 2">
    <name type="scientific">Lasiosphaeria hispida</name>
    <dbReference type="NCBI Taxonomy" id="260671"/>
    <lineage>
        <taxon>Eukaryota</taxon>
        <taxon>Fungi</taxon>
        <taxon>Dikarya</taxon>
        <taxon>Ascomycota</taxon>
        <taxon>Pezizomycotina</taxon>
        <taxon>Sordariomycetes</taxon>
        <taxon>Sordariomycetidae</taxon>
        <taxon>Sordariales</taxon>
        <taxon>Lasiosphaeriaceae</taxon>
        <taxon>Lasiosphaeria</taxon>
    </lineage>
</organism>
<gene>
    <name evidence="1" type="ORF">B0T25DRAFT_555343</name>
</gene>
<keyword evidence="2" id="KW-1185">Reference proteome</keyword>
<comment type="caution">
    <text evidence="1">The sequence shown here is derived from an EMBL/GenBank/DDBJ whole genome shotgun (WGS) entry which is preliminary data.</text>
</comment>